<evidence type="ECO:0000313" key="2">
    <source>
        <dbReference type="Proteomes" id="UP000054988"/>
    </source>
</evidence>
<organism evidence="1 2">
    <name type="scientific">Moniliophthora roreri</name>
    <name type="common">Frosty pod rot fungus</name>
    <name type="synonym">Monilia roreri</name>
    <dbReference type="NCBI Taxonomy" id="221103"/>
    <lineage>
        <taxon>Eukaryota</taxon>
        <taxon>Fungi</taxon>
        <taxon>Dikarya</taxon>
        <taxon>Basidiomycota</taxon>
        <taxon>Agaricomycotina</taxon>
        <taxon>Agaricomycetes</taxon>
        <taxon>Agaricomycetidae</taxon>
        <taxon>Agaricales</taxon>
        <taxon>Marasmiineae</taxon>
        <taxon>Marasmiaceae</taxon>
        <taxon>Moniliophthora</taxon>
    </lineage>
</organism>
<dbReference type="Proteomes" id="UP000054988">
    <property type="component" value="Unassembled WGS sequence"/>
</dbReference>
<dbReference type="AlphaFoldDB" id="A0A0W0G7Z0"/>
<reference evidence="1 2" key="1">
    <citation type="submission" date="2015-12" db="EMBL/GenBank/DDBJ databases">
        <title>Draft genome sequence of Moniliophthora roreri, the causal agent of frosty pod rot of cacao.</title>
        <authorList>
            <person name="Aime M.C."/>
            <person name="Diaz-Valderrama J.R."/>
            <person name="Kijpornyongpan T."/>
            <person name="Phillips-Mora W."/>
        </authorList>
    </citation>
    <scope>NUCLEOTIDE SEQUENCE [LARGE SCALE GENOMIC DNA]</scope>
    <source>
        <strain evidence="1 2">MCA 2952</strain>
    </source>
</reference>
<sequence>MAHILATFNISKAPDEKGREIEPKIDYNDEAISHPMPFDCRSVPRSPEALRLIKASQQP</sequence>
<protein>
    <submittedName>
        <fullName evidence="1">Uncharacterized protein</fullName>
    </submittedName>
</protein>
<comment type="caution">
    <text evidence="1">The sequence shown here is derived from an EMBL/GenBank/DDBJ whole genome shotgun (WGS) entry which is preliminary data.</text>
</comment>
<name>A0A0W0G7Z0_MONRR</name>
<dbReference type="EMBL" id="LATX01000889">
    <property type="protein sequence ID" value="KTB44636.1"/>
    <property type="molecule type" value="Genomic_DNA"/>
</dbReference>
<evidence type="ECO:0000313" key="1">
    <source>
        <dbReference type="EMBL" id="KTB44636.1"/>
    </source>
</evidence>
<gene>
    <name evidence="1" type="ORF">WG66_2802</name>
</gene>
<proteinExistence type="predicted"/>
<accession>A0A0W0G7Z0</accession>